<gene>
    <name evidence="3" type="primary">gb12122</name>
    <name evidence="3" type="ORF">PR202_gb12122</name>
</gene>
<accession>A0AAV5EM84</accession>
<dbReference type="PANTHER" id="PTHR32133">
    <property type="entry name" value="OS07G0120400 PROTEIN"/>
    <property type="match status" value="1"/>
</dbReference>
<proteinExistence type="predicted"/>
<dbReference type="SUPFAM" id="SSF81383">
    <property type="entry name" value="F-box domain"/>
    <property type="match status" value="1"/>
</dbReference>
<evidence type="ECO:0000259" key="1">
    <source>
        <dbReference type="Pfam" id="PF00646"/>
    </source>
</evidence>
<evidence type="ECO:0000313" key="4">
    <source>
        <dbReference type="Proteomes" id="UP001054889"/>
    </source>
</evidence>
<reference evidence="3" key="2">
    <citation type="submission" date="2021-12" db="EMBL/GenBank/DDBJ databases">
        <title>Resequencing data analysis of finger millet.</title>
        <authorList>
            <person name="Hatakeyama M."/>
            <person name="Aluri S."/>
            <person name="Balachadran M.T."/>
            <person name="Sivarajan S.R."/>
            <person name="Poveda L."/>
            <person name="Shimizu-Inatsugi R."/>
            <person name="Schlapbach R."/>
            <person name="Sreeman S.M."/>
            <person name="Shimizu K.K."/>
        </authorList>
    </citation>
    <scope>NUCLEOTIDE SEQUENCE</scope>
</reference>
<dbReference type="Proteomes" id="UP001054889">
    <property type="component" value="Unassembled WGS sequence"/>
</dbReference>
<dbReference type="EMBL" id="BQKI01000077">
    <property type="protein sequence ID" value="GJN24384.1"/>
    <property type="molecule type" value="Genomic_DNA"/>
</dbReference>
<dbReference type="PANTHER" id="PTHR32133:SF372">
    <property type="entry name" value="F-BOX DOMAIN-CONTAINING PROTEIN"/>
    <property type="match status" value="1"/>
</dbReference>
<dbReference type="Pfam" id="PF00646">
    <property type="entry name" value="F-box"/>
    <property type="match status" value="1"/>
</dbReference>
<dbReference type="Pfam" id="PF23635">
    <property type="entry name" value="Beta-prop_AT5G49610-like"/>
    <property type="match status" value="1"/>
</dbReference>
<protein>
    <recommendedName>
        <fullName evidence="5">F-box domain-containing protein</fullName>
    </recommendedName>
</protein>
<organism evidence="3 4">
    <name type="scientific">Eleusine coracana subsp. coracana</name>
    <dbReference type="NCBI Taxonomy" id="191504"/>
    <lineage>
        <taxon>Eukaryota</taxon>
        <taxon>Viridiplantae</taxon>
        <taxon>Streptophyta</taxon>
        <taxon>Embryophyta</taxon>
        <taxon>Tracheophyta</taxon>
        <taxon>Spermatophyta</taxon>
        <taxon>Magnoliopsida</taxon>
        <taxon>Liliopsida</taxon>
        <taxon>Poales</taxon>
        <taxon>Poaceae</taxon>
        <taxon>PACMAD clade</taxon>
        <taxon>Chloridoideae</taxon>
        <taxon>Cynodonteae</taxon>
        <taxon>Eleusininae</taxon>
        <taxon>Eleusine</taxon>
    </lineage>
</organism>
<dbReference type="AlphaFoldDB" id="A0AAV5EM84"/>
<evidence type="ECO:0000259" key="2">
    <source>
        <dbReference type="Pfam" id="PF23635"/>
    </source>
</evidence>
<dbReference type="InterPro" id="IPR001810">
    <property type="entry name" value="F-box_dom"/>
</dbReference>
<name>A0AAV5EM84_ELECO</name>
<comment type="caution">
    <text evidence="3">The sequence shown here is derived from an EMBL/GenBank/DDBJ whole genome shotgun (WGS) entry which is preliminary data.</text>
</comment>
<sequence length="513" mass="58112">MAAPPELIDDAISEILIRFPPEEPAYFFRASLVSKSWRRILTDPAFLRRYRRFHGTPPLLGFFHDYSVMVPTPRFFSTMVASPFPAAAFERRPWFALDCRHGRVLLRKIDESDEDDAGIEGNFVVWDPNPITGALADLDKPDNPHTSSAVVVCSVTGCDHRDCNDGPFLVVCVREDRSKVAHACVYSSETGAWGTPVSVQLGAYLYVNSHRGTLVGDEIHFVLGLDVGILSYNLLEHNLSIIDPPDMYYHGYIVLIPMEDGSLGLAGIRNSSLYLWSRKVNAEGVAGWVQCKIIKLQTLLSLDHPCKRGYLIGFAEDASVIFMFTAAGAFIVNLKSGQARKVGKYQSYFYVIPFMTFYTPGLSESIKSQFWKDLDSMVASEVFDVSRGGKQEAKDTWWWNDEVQRAIKEKKECFKRLHLDKSTTNIEGYKIAKRAAKQAVSVAKDQAYDNLYQRLGTKEGEKDIYRMARIREQKTRDINEIKCIKDGVDRLLTLCEENSGDRDRGSFEEDEEW</sequence>
<keyword evidence="4" id="KW-1185">Reference proteome</keyword>
<evidence type="ECO:0008006" key="5">
    <source>
        <dbReference type="Google" id="ProtNLM"/>
    </source>
</evidence>
<feature type="domain" description="F-box protein AT5G49610-like beta-propeller" evidence="2">
    <location>
        <begin position="97"/>
        <end position="360"/>
    </location>
</feature>
<reference evidence="3" key="1">
    <citation type="journal article" date="2018" name="DNA Res.">
        <title>Multiple hybrid de novo genome assembly of finger millet, an orphan allotetraploid crop.</title>
        <authorList>
            <person name="Hatakeyama M."/>
            <person name="Aluri S."/>
            <person name="Balachadran M.T."/>
            <person name="Sivarajan S.R."/>
            <person name="Patrignani A."/>
            <person name="Gruter S."/>
            <person name="Poveda L."/>
            <person name="Shimizu-Inatsugi R."/>
            <person name="Baeten J."/>
            <person name="Francoijs K.J."/>
            <person name="Nataraja K.N."/>
            <person name="Reddy Y.A.N."/>
            <person name="Phadnis S."/>
            <person name="Ravikumar R.L."/>
            <person name="Schlapbach R."/>
            <person name="Sreeman S.M."/>
            <person name="Shimizu K.K."/>
        </authorList>
    </citation>
    <scope>NUCLEOTIDE SEQUENCE</scope>
</reference>
<evidence type="ECO:0000313" key="3">
    <source>
        <dbReference type="EMBL" id="GJN24384.1"/>
    </source>
</evidence>
<feature type="domain" description="F-box" evidence="1">
    <location>
        <begin position="7"/>
        <end position="48"/>
    </location>
</feature>
<dbReference type="InterPro" id="IPR056594">
    <property type="entry name" value="AT5G49610-like_b-prop"/>
</dbReference>
<dbReference type="InterPro" id="IPR036047">
    <property type="entry name" value="F-box-like_dom_sf"/>
</dbReference>